<evidence type="ECO:0000256" key="1">
    <source>
        <dbReference type="ARBA" id="ARBA00004417"/>
    </source>
</evidence>
<dbReference type="InterPro" id="IPR003593">
    <property type="entry name" value="AAA+_ATPase"/>
</dbReference>
<dbReference type="SUPFAM" id="SSF52540">
    <property type="entry name" value="P-loop containing nucleoside triphosphate hydrolases"/>
    <property type="match status" value="1"/>
</dbReference>
<dbReference type="GO" id="GO:0055085">
    <property type="term" value="P:transmembrane transport"/>
    <property type="evidence" value="ECO:0007669"/>
    <property type="project" value="UniProtKB-ARBA"/>
</dbReference>
<keyword evidence="3" id="KW-0813">Transport</keyword>
<reference evidence="7 8" key="1">
    <citation type="journal article" date="2013" name="Int. J. Syst. Evol. Microbiol.">
        <title>Hoeflea suaedae sp. nov., an endophytic bacterium isolated from the root of the halophyte Suaeda maritima.</title>
        <authorList>
            <person name="Chung E.J."/>
            <person name="Park J.A."/>
            <person name="Pramanik P."/>
            <person name="Bibi F."/>
            <person name="Jeon C.O."/>
            <person name="Chung Y.R."/>
        </authorList>
    </citation>
    <scope>NUCLEOTIDE SEQUENCE [LARGE SCALE GENOMIC DNA]</scope>
    <source>
        <strain evidence="7 8">YC6898</strain>
    </source>
</reference>
<proteinExistence type="inferred from homology"/>
<dbReference type="Pfam" id="PF08352">
    <property type="entry name" value="oligo_HPY"/>
    <property type="match status" value="1"/>
</dbReference>
<dbReference type="SMART" id="SM00382">
    <property type="entry name" value="AAA"/>
    <property type="match status" value="1"/>
</dbReference>
<dbReference type="NCBIfam" id="TIGR01727">
    <property type="entry name" value="oligo_HPY"/>
    <property type="match status" value="1"/>
</dbReference>
<dbReference type="OrthoDB" id="7833162at2"/>
<evidence type="ECO:0000256" key="2">
    <source>
        <dbReference type="ARBA" id="ARBA00005417"/>
    </source>
</evidence>
<evidence type="ECO:0000256" key="3">
    <source>
        <dbReference type="ARBA" id="ARBA00022448"/>
    </source>
</evidence>
<dbReference type="CDD" id="cd03257">
    <property type="entry name" value="ABC_NikE_OppD_transporters"/>
    <property type="match status" value="1"/>
</dbReference>
<dbReference type="GO" id="GO:0005524">
    <property type="term" value="F:ATP binding"/>
    <property type="evidence" value="ECO:0007669"/>
    <property type="project" value="UniProtKB-KW"/>
</dbReference>
<sequence>MSEAAAIGKAADAPLLSLGKVERIFGGGRTLFGGRHPSVHAVQGISLDVKKGETLGIVGESGCGKSTLARMIAGLDAPSGGSITFEGEDLVATARSDHRAVARRIQYVFQDPLASLNPRKTIRTILEAPLIHLLKMDKARRAERLDELMDAVNLAPEFLDRYPHEFSGGQAQRIGIARALAADPELIVLDEPVSALDVSVQAQVLNILADLKSRFGLTFLFISHDLSVVESVSDRVAVLYFGRVAELAPGKALFRKPRHHYTRLLLNSAPAPGRRDLGAEDAEAELPDPYNPPPGCAFHARCAHGTDICTKEMPLLKSAPGNPAHLAACHHPESHDEG</sequence>
<dbReference type="PANTHER" id="PTHR43776">
    <property type="entry name" value="TRANSPORT ATP-BINDING PROTEIN"/>
    <property type="match status" value="1"/>
</dbReference>
<dbReference type="Pfam" id="PF00005">
    <property type="entry name" value="ABC_tran"/>
    <property type="match status" value="1"/>
</dbReference>
<dbReference type="AlphaFoldDB" id="A0A4R5PJU4"/>
<dbReference type="InterPro" id="IPR003439">
    <property type="entry name" value="ABC_transporter-like_ATP-bd"/>
</dbReference>
<dbReference type="PROSITE" id="PS00211">
    <property type="entry name" value="ABC_TRANSPORTER_1"/>
    <property type="match status" value="1"/>
</dbReference>
<dbReference type="Gene3D" id="3.40.50.300">
    <property type="entry name" value="P-loop containing nucleotide triphosphate hydrolases"/>
    <property type="match status" value="1"/>
</dbReference>
<organism evidence="7 8">
    <name type="scientific">Pseudohoeflea suaedae</name>
    <dbReference type="NCBI Taxonomy" id="877384"/>
    <lineage>
        <taxon>Bacteria</taxon>
        <taxon>Pseudomonadati</taxon>
        <taxon>Pseudomonadota</taxon>
        <taxon>Alphaproteobacteria</taxon>
        <taxon>Hyphomicrobiales</taxon>
        <taxon>Rhizobiaceae</taxon>
        <taxon>Pseudohoeflea</taxon>
    </lineage>
</organism>
<comment type="subcellular location">
    <subcellularLocation>
        <location evidence="1">Cell inner membrane</location>
        <topology evidence="1">Peripheral membrane protein</topology>
    </subcellularLocation>
</comment>
<keyword evidence="8" id="KW-1185">Reference proteome</keyword>
<gene>
    <name evidence="7" type="ORF">E2A64_11680</name>
</gene>
<dbReference type="GO" id="GO:0015833">
    <property type="term" value="P:peptide transport"/>
    <property type="evidence" value="ECO:0007669"/>
    <property type="project" value="InterPro"/>
</dbReference>
<dbReference type="FunFam" id="3.40.50.300:FF:000016">
    <property type="entry name" value="Oligopeptide ABC transporter ATP-binding component"/>
    <property type="match status" value="1"/>
</dbReference>
<protein>
    <submittedName>
        <fullName evidence="7">ATP-binding cassette domain-containing protein</fullName>
    </submittedName>
</protein>
<keyword evidence="4" id="KW-0547">Nucleotide-binding</keyword>
<comment type="similarity">
    <text evidence="2">Belongs to the ABC transporter superfamily.</text>
</comment>
<evidence type="ECO:0000256" key="5">
    <source>
        <dbReference type="ARBA" id="ARBA00022840"/>
    </source>
</evidence>
<dbReference type="GO" id="GO:0016887">
    <property type="term" value="F:ATP hydrolysis activity"/>
    <property type="evidence" value="ECO:0007669"/>
    <property type="project" value="InterPro"/>
</dbReference>
<dbReference type="RefSeq" id="WP_133284661.1">
    <property type="nucleotide sequence ID" value="NZ_SMSI01000002.1"/>
</dbReference>
<dbReference type="InterPro" id="IPR027417">
    <property type="entry name" value="P-loop_NTPase"/>
</dbReference>
<dbReference type="InterPro" id="IPR050319">
    <property type="entry name" value="ABC_transp_ATP-bind"/>
</dbReference>
<name>A0A4R5PJU4_9HYPH</name>
<dbReference type="PANTHER" id="PTHR43776:SF7">
    <property type="entry name" value="D,D-DIPEPTIDE TRANSPORT ATP-BINDING PROTEIN DDPF-RELATED"/>
    <property type="match status" value="1"/>
</dbReference>
<dbReference type="EMBL" id="SMSI01000002">
    <property type="protein sequence ID" value="TDH35961.1"/>
    <property type="molecule type" value="Genomic_DNA"/>
</dbReference>
<dbReference type="GO" id="GO:0005886">
    <property type="term" value="C:plasma membrane"/>
    <property type="evidence" value="ECO:0007669"/>
    <property type="project" value="UniProtKB-SubCell"/>
</dbReference>
<evidence type="ECO:0000313" key="8">
    <source>
        <dbReference type="Proteomes" id="UP000295131"/>
    </source>
</evidence>
<dbReference type="PROSITE" id="PS50893">
    <property type="entry name" value="ABC_TRANSPORTER_2"/>
    <property type="match status" value="1"/>
</dbReference>
<dbReference type="Proteomes" id="UP000295131">
    <property type="component" value="Unassembled WGS sequence"/>
</dbReference>
<comment type="caution">
    <text evidence="7">The sequence shown here is derived from an EMBL/GenBank/DDBJ whole genome shotgun (WGS) entry which is preliminary data.</text>
</comment>
<accession>A0A4R5PJU4</accession>
<evidence type="ECO:0000313" key="7">
    <source>
        <dbReference type="EMBL" id="TDH35961.1"/>
    </source>
</evidence>
<keyword evidence="5 7" id="KW-0067">ATP-binding</keyword>
<evidence type="ECO:0000256" key="4">
    <source>
        <dbReference type="ARBA" id="ARBA00022741"/>
    </source>
</evidence>
<evidence type="ECO:0000259" key="6">
    <source>
        <dbReference type="PROSITE" id="PS50893"/>
    </source>
</evidence>
<feature type="domain" description="ABC transporter" evidence="6">
    <location>
        <begin position="16"/>
        <end position="266"/>
    </location>
</feature>
<dbReference type="InterPro" id="IPR013563">
    <property type="entry name" value="Oligopep_ABC_C"/>
</dbReference>
<dbReference type="InterPro" id="IPR017871">
    <property type="entry name" value="ABC_transporter-like_CS"/>
</dbReference>